<dbReference type="VEuPathDB" id="TriTrypDB:TRSC58_07339"/>
<evidence type="ECO:0000313" key="3">
    <source>
        <dbReference type="Proteomes" id="UP000031737"/>
    </source>
</evidence>
<feature type="transmembrane region" description="Helical" evidence="1">
    <location>
        <begin position="19"/>
        <end position="36"/>
    </location>
</feature>
<keyword evidence="1" id="KW-0812">Transmembrane</keyword>
<evidence type="ECO:0000313" key="2">
    <source>
        <dbReference type="EMBL" id="ESL05060.1"/>
    </source>
</evidence>
<accession>A0A061IT35</accession>
<gene>
    <name evidence="2" type="ORF">TRSC58_07339</name>
</gene>
<dbReference type="EMBL" id="AUPL01007463">
    <property type="protein sequence ID" value="ESL05060.1"/>
    <property type="molecule type" value="Genomic_DNA"/>
</dbReference>
<reference evidence="2 3" key="1">
    <citation type="submission" date="2013-07" db="EMBL/GenBank/DDBJ databases">
        <authorList>
            <person name="Stoco P.H."/>
            <person name="Wagner G."/>
            <person name="Gerber A."/>
            <person name="Zaha A."/>
            <person name="Thompson C."/>
            <person name="Bartholomeu D.C."/>
            <person name="Luckemeyer D.D."/>
            <person name="Bahia D."/>
            <person name="Loreto E."/>
            <person name="Prestes E.B."/>
            <person name="Lima F.M."/>
            <person name="Rodrigues-Luiz G."/>
            <person name="Vallejo G.A."/>
            <person name="Filho J.F."/>
            <person name="Monteiro K.M."/>
            <person name="Tyler K.M."/>
            <person name="de Almeida L.G."/>
            <person name="Ortiz M.F."/>
            <person name="Siervo M.A."/>
            <person name="de Moraes M.H."/>
            <person name="Cunha O.L."/>
            <person name="Mendonca-Neto R."/>
            <person name="Silva R."/>
            <person name="Teixeira S.M."/>
            <person name="Murta S.M."/>
            <person name="Sincero T.C."/>
            <person name="Mendes T.A."/>
            <person name="Urmenyi T.P."/>
            <person name="Silva V.G."/>
            <person name="da Rocha W.D."/>
            <person name="Andersson B."/>
            <person name="Romanha A.J."/>
            <person name="Steindel M."/>
            <person name="de Vasconcelos A.T."/>
            <person name="Grisard E.C."/>
        </authorList>
    </citation>
    <scope>NUCLEOTIDE SEQUENCE [LARGE SCALE GENOMIC DNA]</scope>
    <source>
        <strain evidence="2 3">SC58</strain>
    </source>
</reference>
<evidence type="ECO:0000256" key="1">
    <source>
        <dbReference type="SAM" id="Phobius"/>
    </source>
</evidence>
<keyword evidence="1" id="KW-1133">Transmembrane helix</keyword>
<comment type="caution">
    <text evidence="2">The sequence shown here is derived from an EMBL/GenBank/DDBJ whole genome shotgun (WGS) entry which is preliminary data.</text>
</comment>
<keyword evidence="1" id="KW-0472">Membrane</keyword>
<sequence length="73" mass="8381">MQELCRCCVRLKCRGIKRVGNLLSALTFFKIIYLFGPSSSLFFFFPFFVFLFAEGALSLRVYLPQEGVGWAVM</sequence>
<organism evidence="2 3">
    <name type="scientific">Trypanosoma rangeli SC58</name>
    <dbReference type="NCBI Taxonomy" id="429131"/>
    <lineage>
        <taxon>Eukaryota</taxon>
        <taxon>Discoba</taxon>
        <taxon>Euglenozoa</taxon>
        <taxon>Kinetoplastea</taxon>
        <taxon>Metakinetoplastina</taxon>
        <taxon>Trypanosomatida</taxon>
        <taxon>Trypanosomatidae</taxon>
        <taxon>Trypanosoma</taxon>
        <taxon>Herpetosoma</taxon>
    </lineage>
</organism>
<dbReference type="Proteomes" id="UP000031737">
    <property type="component" value="Unassembled WGS sequence"/>
</dbReference>
<feature type="transmembrane region" description="Helical" evidence="1">
    <location>
        <begin position="42"/>
        <end position="63"/>
    </location>
</feature>
<keyword evidence="3" id="KW-1185">Reference proteome</keyword>
<protein>
    <submittedName>
        <fullName evidence="2">Uncharacterized protein</fullName>
    </submittedName>
</protein>
<name>A0A061IT35_TRYRA</name>
<proteinExistence type="predicted"/>
<dbReference type="AlphaFoldDB" id="A0A061IT35"/>